<dbReference type="EMBL" id="LIAE01007465">
    <property type="protein sequence ID" value="PAV79149.1"/>
    <property type="molecule type" value="Genomic_DNA"/>
</dbReference>
<dbReference type="EMBL" id="LIAE01007465">
    <property type="protein sequence ID" value="PAV79153.1"/>
    <property type="molecule type" value="Genomic_DNA"/>
</dbReference>
<keyword evidence="4" id="KW-0333">Golgi apparatus</keyword>
<dbReference type="InterPro" id="IPR032691">
    <property type="entry name" value="Mon2/Sec7/BIG1-like_HUS"/>
</dbReference>
<feature type="compositionally biased region" description="Basic and acidic residues" evidence="5">
    <location>
        <begin position="55"/>
        <end position="66"/>
    </location>
</feature>
<dbReference type="GO" id="GO:0032012">
    <property type="term" value="P:regulation of ARF protein signal transduction"/>
    <property type="evidence" value="ECO:0007669"/>
    <property type="project" value="InterPro"/>
</dbReference>
<comment type="subcellular location">
    <subcellularLocation>
        <location evidence="2">Endoplasmic reticulum-Golgi intermediate compartment</location>
    </subcellularLocation>
    <subcellularLocation>
        <location evidence="1">Golgi apparatus</location>
        <location evidence="1">cis-Golgi network</location>
    </subcellularLocation>
</comment>
<dbReference type="GO" id="GO:0010256">
    <property type="term" value="P:endomembrane system organization"/>
    <property type="evidence" value="ECO:0007669"/>
    <property type="project" value="UniProtKB-ARBA"/>
</dbReference>
<keyword evidence="3" id="KW-0813">Transport</keyword>
<feature type="compositionally biased region" description="Low complexity" evidence="5">
    <location>
        <begin position="1505"/>
        <end position="1517"/>
    </location>
</feature>
<dbReference type="PANTHER" id="PTHR10663:SF388">
    <property type="entry name" value="GOLGI-SPECIFIC BREFELDIN A-RESISTANCE GUANINE NUCLEOTIDE EXCHANGE FACTOR 1"/>
    <property type="match status" value="1"/>
</dbReference>
<evidence type="ECO:0000256" key="3">
    <source>
        <dbReference type="ARBA" id="ARBA00022448"/>
    </source>
</evidence>
<evidence type="ECO:0000256" key="2">
    <source>
        <dbReference type="ARBA" id="ARBA00004399"/>
    </source>
</evidence>
<feature type="compositionally biased region" description="Low complexity" evidence="5">
    <location>
        <begin position="1468"/>
        <end position="1489"/>
    </location>
</feature>
<dbReference type="GO" id="GO:0005793">
    <property type="term" value="C:endoplasmic reticulum-Golgi intermediate compartment"/>
    <property type="evidence" value="ECO:0007669"/>
    <property type="project" value="UniProtKB-SubCell"/>
</dbReference>
<dbReference type="OrthoDB" id="10258608at2759"/>
<protein>
    <recommendedName>
        <fullName evidence="6">SEC7 domain-containing protein</fullName>
    </recommendedName>
</protein>
<reference evidence="7 8" key="1">
    <citation type="journal article" date="2017" name="Curr. Biol.">
        <title>Genome architecture and evolution of a unichromosomal asexual nematode.</title>
        <authorList>
            <person name="Fradin H."/>
            <person name="Zegar C."/>
            <person name="Gutwein M."/>
            <person name="Lucas J."/>
            <person name="Kovtun M."/>
            <person name="Corcoran D."/>
            <person name="Baugh L.R."/>
            <person name="Kiontke K."/>
            <person name="Gunsalus K."/>
            <person name="Fitch D.H."/>
            <person name="Piano F."/>
        </authorList>
    </citation>
    <scope>NUCLEOTIDE SEQUENCE [LARGE SCALE GENOMIC DNA]</scope>
    <source>
        <strain evidence="7">PF1309</strain>
    </source>
</reference>
<feature type="region of interest" description="Disordered" evidence="5">
    <location>
        <begin position="1208"/>
        <end position="1229"/>
    </location>
</feature>
<dbReference type="EMBL" id="LIAE01007465">
    <property type="protein sequence ID" value="PAV79152.1"/>
    <property type="molecule type" value="Genomic_DNA"/>
</dbReference>
<feature type="region of interest" description="Disordered" evidence="5">
    <location>
        <begin position="1505"/>
        <end position="1551"/>
    </location>
</feature>
<proteinExistence type="predicted"/>
<dbReference type="Pfam" id="PF23325">
    <property type="entry name" value="TPR_28"/>
    <property type="match status" value="1"/>
</dbReference>
<dbReference type="InterPro" id="IPR023394">
    <property type="entry name" value="Sec7_C_sf"/>
</dbReference>
<accession>A0A2A2KZA4</accession>
<feature type="region of interest" description="Disordered" evidence="5">
    <location>
        <begin position="1460"/>
        <end position="1490"/>
    </location>
</feature>
<dbReference type="SUPFAM" id="SSF48425">
    <property type="entry name" value="Sec7 domain"/>
    <property type="match status" value="1"/>
</dbReference>
<keyword evidence="8" id="KW-1185">Reference proteome</keyword>
<feature type="compositionally biased region" description="Low complexity" evidence="5">
    <location>
        <begin position="1599"/>
        <end position="1610"/>
    </location>
</feature>
<feature type="compositionally biased region" description="Basic and acidic residues" evidence="5">
    <location>
        <begin position="1050"/>
        <end position="1062"/>
    </location>
</feature>
<name>A0A2A2KZA4_9BILA</name>
<dbReference type="EMBL" id="LIAE01007465">
    <property type="protein sequence ID" value="PAV79146.1"/>
    <property type="molecule type" value="Genomic_DNA"/>
</dbReference>
<dbReference type="Pfam" id="PF01369">
    <property type="entry name" value="Sec7"/>
    <property type="match status" value="1"/>
</dbReference>
<dbReference type="FunFam" id="1.10.1000.11:FF:000007">
    <property type="entry name" value="Golgi-specific brefeldin A-resistance guanine nucleotide exchange factor 1"/>
    <property type="match status" value="1"/>
</dbReference>
<feature type="compositionally biased region" description="Basic and acidic residues" evidence="5">
    <location>
        <begin position="74"/>
        <end position="93"/>
    </location>
</feature>
<dbReference type="GO" id="GO:0005794">
    <property type="term" value="C:Golgi apparatus"/>
    <property type="evidence" value="ECO:0007669"/>
    <property type="project" value="UniProtKB-SubCell"/>
</dbReference>
<evidence type="ECO:0000256" key="1">
    <source>
        <dbReference type="ARBA" id="ARBA00004222"/>
    </source>
</evidence>
<dbReference type="PROSITE" id="PS50190">
    <property type="entry name" value="SEC7"/>
    <property type="match status" value="1"/>
</dbReference>
<dbReference type="PANTHER" id="PTHR10663">
    <property type="entry name" value="GUANYL-NUCLEOTIDE EXCHANGE FACTOR"/>
    <property type="match status" value="1"/>
</dbReference>
<sequence length="1706" mass="189416">MEEGRQTIQTTQVERQPSMPESETNAEVLGRAGYDMVLTTDSVCDTVIHHEKIAEDKPTKIEKGEEADSESEAEDIRSLRQKERPEFTLKEEVTEGELATATEPAPEQMPYGLPCCRELLRFLIALTNPYDRQNTESMIVLGLNLITVALEAAADHLASYSFLVPLIKDNLCRSLLQLLDTEKLPVLAATNRVCFLLFESMRVQLKFQLETYFHKLRAIVTSEQRTTSYEQKEMALEYIVQLWRIPGLVTELYLNYDCDLYCSNVFEDLTKLLVENAFPVQGLHSATLLSLDALLVVIDTIDQNCMCRQAGRAIESDGHKTNASLDLPILSGYEIAKKIMAKTYQSQDESRDSSEEPKEACAIVPRANRHAASEDIPSMSEVIDQKKRKRIFAEGTELFNQSPKEGIAYLREKALLGSDAASVVAWLRENPQLDKKKIADYICSRKNADVLEAFVKAFPFENTRLDVALRMFLETFRLPGEAAEISMVMQHFSEQWYRANHEPFNHVDAAFTLSYAIIMLNTDQHNPQVRRNQPPMTVDCFKRNLSGTNGGQDFDPEMLDTMYNAIKTDEIVMPAEQTGLVKENYLWKVLLRRGETSEGRFIHAPSGWNDHDLFSVCWGPAVAALSYVFDKSEHDLILQKTLNGYRKCASISAHYGMKDVFDNLVIHLCKFSTLSAHRDGNSEETLEMQRQRVMNEPLAHSHSPEAVALAFGENKKAQLATKTLFHIQGWKNLLEVVLQLFKARLLPAELIEVDDFVDEKGWVSIQRVHNREHHVTRNDNSFFSWLGIGGGASDAERKKPTQDQLNAMQLASTIISECRPQQLVSDSKYLTSTALSEFIAALVQASHAVLEHVQSRGGAHNKQALTLSGEDEDALVFYLEMLISITLENKDRLSLVWPVVRRHLEWLLSAKFGRCPVLVERAVVGLLRVANRNLFRDNTVADDVLQSLSLLLRLSPKALFVFSRQIAYGLHDLLRTNAANVHKKEHWTVLFALLEAAGAAALPEDTIDASQHEPSIHLATTAASGIERNAYSDSEQRPATGLATESSSLRTDKGYTSDVPGDRRTQLQQQAATGSTDALSSRSISPADSAISLERNSAGGSKADWIHLDHRDAARSTEEALRALGGKRAAFNRGSLVLRTGLGRHEPAAFLKVYDCVAFLLRDAVHVSPDNYESCIQCLRTMVEASLDGGCYAAGPLSSDAQNRLKSSATEKKHKVMKSGGGKKELSTEVDEEEIKQEEQQLSASYQQVSLHLLDLCSTLHNQIPTIFAKWATAGAGEATVDASIPFIWSRVWRPLLQAMARLGCDCRRLVRAGALTHLQRAFLPSNMSNLGAVEWESCFGEVLFPLLTKLLEPFSQMDPIGAEDTRVRAVQIVAKTLLNHLNALSSLDSFPALWLRLLDYMEQYLRVDSCGNLNEAVPESLKNMLLVLDNTELFATIAGLYQMTVERLKHVLPQLIRDTIPNPPSTPASAALASSSGPTSPPASSSGLQKFGKVQLAPAVAVPLSSSTSTASPPTSMENVAAASETATGPVQSANQQPEQATDEQRQATAAVQIPQAELAYQQHLQYQQQQQQQQQQAQSAYSQQSYGQMPAASNYPSTSTYSTSQTVQSQHYMPQANLAEALATQVPPNYQPPVAVYSAMQQQTSQQMMYSVANPLPIQHTTVVPSPNSAFSQISSSAENLHAATHQHPYHQMPGQQQQDPRMN</sequence>
<dbReference type="GO" id="GO:0005085">
    <property type="term" value="F:guanyl-nucleotide exchange factor activity"/>
    <property type="evidence" value="ECO:0007669"/>
    <property type="project" value="InterPro"/>
</dbReference>
<gene>
    <name evidence="7" type="ORF">WR25_16601</name>
</gene>
<feature type="region of interest" description="Disordered" evidence="5">
    <location>
        <begin position="55"/>
        <end position="101"/>
    </location>
</feature>
<dbReference type="Proteomes" id="UP000218231">
    <property type="component" value="Unassembled WGS sequence"/>
</dbReference>
<feature type="region of interest" description="Disordered" evidence="5">
    <location>
        <begin position="1029"/>
        <end position="1062"/>
    </location>
</feature>
<feature type="region of interest" description="Disordered" evidence="5">
    <location>
        <begin position="1583"/>
        <end position="1610"/>
    </location>
</feature>
<evidence type="ECO:0000313" key="8">
    <source>
        <dbReference type="Proteomes" id="UP000218231"/>
    </source>
</evidence>
<dbReference type="InterPro" id="IPR056604">
    <property type="entry name" value="GBF1-like_TPR"/>
</dbReference>
<dbReference type="CDD" id="cd00171">
    <property type="entry name" value="Sec7"/>
    <property type="match status" value="1"/>
</dbReference>
<evidence type="ECO:0000256" key="4">
    <source>
        <dbReference type="ARBA" id="ARBA00023034"/>
    </source>
</evidence>
<organism evidence="7 8">
    <name type="scientific">Diploscapter pachys</name>
    <dbReference type="NCBI Taxonomy" id="2018661"/>
    <lineage>
        <taxon>Eukaryota</taxon>
        <taxon>Metazoa</taxon>
        <taxon>Ecdysozoa</taxon>
        <taxon>Nematoda</taxon>
        <taxon>Chromadorea</taxon>
        <taxon>Rhabditida</taxon>
        <taxon>Rhabditina</taxon>
        <taxon>Rhabditomorpha</taxon>
        <taxon>Rhabditoidea</taxon>
        <taxon>Rhabditidae</taxon>
        <taxon>Diploscapter</taxon>
    </lineage>
</organism>
<dbReference type="InterPro" id="IPR035999">
    <property type="entry name" value="Sec7_dom_sf"/>
</dbReference>
<evidence type="ECO:0000256" key="5">
    <source>
        <dbReference type="SAM" id="MobiDB-lite"/>
    </source>
</evidence>
<dbReference type="Pfam" id="PF12783">
    <property type="entry name" value="Sec7-like_HUS"/>
    <property type="match status" value="1"/>
</dbReference>
<comment type="caution">
    <text evidence="7">The sequence shown here is derived from an EMBL/GenBank/DDBJ whole genome shotgun (WGS) entry which is preliminary data.</text>
</comment>
<dbReference type="STRING" id="2018661.A0A2A2KZA4"/>
<feature type="compositionally biased region" description="Polar residues" evidence="5">
    <location>
        <begin position="1526"/>
        <end position="1541"/>
    </location>
</feature>
<feature type="region of interest" description="Disordered" evidence="5">
    <location>
        <begin position="1"/>
        <end position="25"/>
    </location>
</feature>
<evidence type="ECO:0000313" key="7">
    <source>
        <dbReference type="EMBL" id="PAV79153.1"/>
    </source>
</evidence>
<feature type="domain" description="SEC7" evidence="6">
    <location>
        <begin position="381"/>
        <end position="569"/>
    </location>
</feature>
<evidence type="ECO:0000259" key="6">
    <source>
        <dbReference type="PROSITE" id="PS50190"/>
    </source>
</evidence>
<dbReference type="Gene3D" id="1.10.220.20">
    <property type="match status" value="1"/>
</dbReference>
<dbReference type="SMART" id="SM00222">
    <property type="entry name" value="Sec7"/>
    <property type="match status" value="1"/>
</dbReference>
<dbReference type="InterPro" id="IPR000904">
    <property type="entry name" value="Sec7_dom"/>
</dbReference>
<dbReference type="Gene3D" id="1.10.1000.11">
    <property type="entry name" value="Arf Nucleotide-binding Site Opener,domain 2"/>
    <property type="match status" value="1"/>
</dbReference>
<dbReference type="EMBL" id="LIAE01007465">
    <property type="protein sequence ID" value="PAV79147.1"/>
    <property type="molecule type" value="Genomic_DNA"/>
</dbReference>
<dbReference type="GO" id="GO:0016197">
    <property type="term" value="P:endosomal transport"/>
    <property type="evidence" value="ECO:0007669"/>
    <property type="project" value="UniProtKB-ARBA"/>
</dbReference>